<gene>
    <name evidence="2" type="ORF">ABZZ21_09365</name>
</gene>
<evidence type="ECO:0000313" key="2">
    <source>
        <dbReference type="EMBL" id="MET9844778.1"/>
    </source>
</evidence>
<dbReference type="EMBL" id="JBEXPZ010000010">
    <property type="protein sequence ID" value="MET9844778.1"/>
    <property type="molecule type" value="Genomic_DNA"/>
</dbReference>
<reference evidence="2 3" key="1">
    <citation type="submission" date="2024-06" db="EMBL/GenBank/DDBJ databases">
        <title>The Natural Products Discovery Center: Release of the First 8490 Sequenced Strains for Exploring Actinobacteria Biosynthetic Diversity.</title>
        <authorList>
            <person name="Kalkreuter E."/>
            <person name="Kautsar S.A."/>
            <person name="Yang D."/>
            <person name="Bader C.D."/>
            <person name="Teijaro C.N."/>
            <person name="Fluegel L."/>
            <person name="Davis C.M."/>
            <person name="Simpson J.R."/>
            <person name="Lauterbach L."/>
            <person name="Steele A.D."/>
            <person name="Gui C."/>
            <person name="Meng S."/>
            <person name="Li G."/>
            <person name="Viehrig K."/>
            <person name="Ye F."/>
            <person name="Su P."/>
            <person name="Kiefer A.F."/>
            <person name="Nichols A."/>
            <person name="Cepeda A.J."/>
            <person name="Yan W."/>
            <person name="Fan B."/>
            <person name="Jiang Y."/>
            <person name="Adhikari A."/>
            <person name="Zheng C.-J."/>
            <person name="Schuster L."/>
            <person name="Cowan T.M."/>
            <person name="Smanski M.J."/>
            <person name="Chevrette M.G."/>
            <person name="De Carvalho L.P.S."/>
            <person name="Shen B."/>
        </authorList>
    </citation>
    <scope>NUCLEOTIDE SEQUENCE [LARGE SCALE GENOMIC DNA]</scope>
    <source>
        <strain evidence="2 3">NPDC006434</strain>
    </source>
</reference>
<sequence>MLNKRGTVGLISAAAAVVGVLSAAAPAGAATGSTPASTPQGKHCVVVVGKAPSDGGVSPELYRDCADTAAKARALLASPQAKAQTNGKAVQATELMTWYSNDQLWGNSTVVYGSAGTCDSVGYRLSPDLYWQTNISSATGHGRCTVATFFSRPLSYSRTFRLPALNLGSILNDYVGIIDVRWG</sequence>
<feature type="signal peptide" evidence="1">
    <location>
        <begin position="1"/>
        <end position="29"/>
    </location>
</feature>
<dbReference type="RefSeq" id="WP_355394903.1">
    <property type="nucleotide sequence ID" value="NZ_JBEXPZ010000010.1"/>
</dbReference>
<evidence type="ECO:0000256" key="1">
    <source>
        <dbReference type="SAM" id="SignalP"/>
    </source>
</evidence>
<keyword evidence="3" id="KW-1185">Reference proteome</keyword>
<organism evidence="2 3">
    <name type="scientific">Streptomyces ossamyceticus</name>
    <dbReference type="NCBI Taxonomy" id="249581"/>
    <lineage>
        <taxon>Bacteria</taxon>
        <taxon>Bacillati</taxon>
        <taxon>Actinomycetota</taxon>
        <taxon>Actinomycetes</taxon>
        <taxon>Kitasatosporales</taxon>
        <taxon>Streptomycetaceae</taxon>
        <taxon>Streptomyces</taxon>
    </lineage>
</organism>
<dbReference type="Proteomes" id="UP001550210">
    <property type="component" value="Unassembled WGS sequence"/>
</dbReference>
<comment type="caution">
    <text evidence="2">The sequence shown here is derived from an EMBL/GenBank/DDBJ whole genome shotgun (WGS) entry which is preliminary data.</text>
</comment>
<evidence type="ECO:0008006" key="4">
    <source>
        <dbReference type="Google" id="ProtNLM"/>
    </source>
</evidence>
<protein>
    <recommendedName>
        <fullName evidence="4">Peptidase inhibitor family I36</fullName>
    </recommendedName>
</protein>
<accession>A0ABV2UT94</accession>
<proteinExistence type="predicted"/>
<feature type="chain" id="PRO_5047065315" description="Peptidase inhibitor family I36" evidence="1">
    <location>
        <begin position="30"/>
        <end position="183"/>
    </location>
</feature>
<keyword evidence="1" id="KW-0732">Signal</keyword>
<evidence type="ECO:0000313" key="3">
    <source>
        <dbReference type="Proteomes" id="UP001550210"/>
    </source>
</evidence>
<name>A0ABV2UT94_9ACTN</name>